<keyword evidence="4" id="KW-1005">Bacterial flagellum biogenesis</keyword>
<comment type="caution">
    <text evidence="8">The sequence shown here is derived from an EMBL/GenBank/DDBJ whole genome shotgun (WGS) entry which is preliminary data.</text>
</comment>
<dbReference type="RefSeq" id="WP_310374889.1">
    <property type="nucleotide sequence ID" value="NZ_JAVDYB010000001.1"/>
</dbReference>
<keyword evidence="6" id="KW-1006">Bacterial flagellum protein export</keyword>
<gene>
    <name evidence="8" type="ORF">J2S41_007265</name>
</gene>
<organism evidence="8 9">
    <name type="scientific">Catenuloplanes atrovinosus</name>
    <dbReference type="NCBI Taxonomy" id="137266"/>
    <lineage>
        <taxon>Bacteria</taxon>
        <taxon>Bacillati</taxon>
        <taxon>Actinomycetota</taxon>
        <taxon>Actinomycetes</taxon>
        <taxon>Micromonosporales</taxon>
        <taxon>Micromonosporaceae</taxon>
        <taxon>Catenuloplanes</taxon>
    </lineage>
</organism>
<keyword evidence="8" id="KW-0282">Flagellum</keyword>
<keyword evidence="8" id="KW-0969">Cilium</keyword>
<keyword evidence="5" id="KW-0653">Protein transport</keyword>
<evidence type="ECO:0000256" key="1">
    <source>
        <dbReference type="ARBA" id="ARBA00003041"/>
    </source>
</evidence>
<reference evidence="8" key="1">
    <citation type="submission" date="2023-07" db="EMBL/GenBank/DDBJ databases">
        <title>Sequencing the genomes of 1000 actinobacteria strains.</title>
        <authorList>
            <person name="Klenk H.-P."/>
        </authorList>
    </citation>
    <scope>NUCLEOTIDE SEQUENCE</scope>
    <source>
        <strain evidence="8">DSM 44707</strain>
    </source>
</reference>
<evidence type="ECO:0000313" key="9">
    <source>
        <dbReference type="Proteomes" id="UP001183643"/>
    </source>
</evidence>
<evidence type="ECO:0000256" key="5">
    <source>
        <dbReference type="ARBA" id="ARBA00022927"/>
    </source>
</evidence>
<dbReference type="Pfam" id="PF02108">
    <property type="entry name" value="FliH"/>
    <property type="match status" value="1"/>
</dbReference>
<evidence type="ECO:0000256" key="6">
    <source>
        <dbReference type="ARBA" id="ARBA00023225"/>
    </source>
</evidence>
<dbReference type="GO" id="GO:0044781">
    <property type="term" value="P:bacterial-type flagellum organization"/>
    <property type="evidence" value="ECO:0007669"/>
    <property type="project" value="UniProtKB-KW"/>
</dbReference>
<dbReference type="EMBL" id="JAVDYB010000001">
    <property type="protein sequence ID" value="MDR7280487.1"/>
    <property type="molecule type" value="Genomic_DNA"/>
</dbReference>
<evidence type="ECO:0000256" key="3">
    <source>
        <dbReference type="ARBA" id="ARBA00022448"/>
    </source>
</evidence>
<comment type="function">
    <text evidence="1">Needed for flagellar regrowth and assembly.</text>
</comment>
<name>A0AAE3YXA2_9ACTN</name>
<sequence>MSSSPDPVIRAENAGHVSAARFDIDLRHEVPVPPEAVERARIAARTAGYAEGWAQGQQAASVAAHAARDQAEAAHRAFEATRQAALNSAIAAIGQAVARLDARIVPTLNDLQETVLAGALELAEAVIGRELAITQNGGLDAIHRALAMAPPTGDVRVRLHPNDYQNLLNTATGGEFTYEGRVIRMQPDPGLRPGDAVAECGPTTIDATIAAAMARVREVLDL</sequence>
<keyword evidence="3" id="KW-0813">Transport</keyword>
<dbReference type="InterPro" id="IPR051472">
    <property type="entry name" value="T3SS_Stator/FliH"/>
</dbReference>
<evidence type="ECO:0000313" key="8">
    <source>
        <dbReference type="EMBL" id="MDR7280487.1"/>
    </source>
</evidence>
<dbReference type="AlphaFoldDB" id="A0AAE3YXA2"/>
<evidence type="ECO:0000259" key="7">
    <source>
        <dbReference type="Pfam" id="PF02108"/>
    </source>
</evidence>
<evidence type="ECO:0000256" key="4">
    <source>
        <dbReference type="ARBA" id="ARBA00022795"/>
    </source>
</evidence>
<proteinExistence type="inferred from homology"/>
<keyword evidence="9" id="KW-1185">Reference proteome</keyword>
<comment type="similarity">
    <text evidence="2">Belongs to the FliH family.</text>
</comment>
<dbReference type="GO" id="GO:0005829">
    <property type="term" value="C:cytosol"/>
    <property type="evidence" value="ECO:0007669"/>
    <property type="project" value="TreeGrafter"/>
</dbReference>
<evidence type="ECO:0000256" key="2">
    <source>
        <dbReference type="ARBA" id="ARBA00006602"/>
    </source>
</evidence>
<dbReference type="InterPro" id="IPR018035">
    <property type="entry name" value="Flagellar_FliH/T3SS_HrpE"/>
</dbReference>
<protein>
    <submittedName>
        <fullName evidence="8">Flagellar assembly protein FliH</fullName>
    </submittedName>
</protein>
<dbReference type="PANTHER" id="PTHR34982">
    <property type="entry name" value="YOP PROTEINS TRANSLOCATION PROTEIN L"/>
    <property type="match status" value="1"/>
</dbReference>
<keyword evidence="8" id="KW-0966">Cell projection</keyword>
<feature type="domain" description="Flagellar assembly protein FliH/Type III secretion system HrpE" evidence="7">
    <location>
        <begin position="86"/>
        <end position="213"/>
    </location>
</feature>
<dbReference type="PANTHER" id="PTHR34982:SF1">
    <property type="entry name" value="FLAGELLAR ASSEMBLY PROTEIN FLIH"/>
    <property type="match status" value="1"/>
</dbReference>
<accession>A0AAE3YXA2</accession>
<dbReference type="Proteomes" id="UP001183643">
    <property type="component" value="Unassembled WGS sequence"/>
</dbReference>
<dbReference type="GO" id="GO:0015031">
    <property type="term" value="P:protein transport"/>
    <property type="evidence" value="ECO:0007669"/>
    <property type="project" value="UniProtKB-KW"/>
</dbReference>